<keyword evidence="1" id="KW-0812">Transmembrane</keyword>
<keyword evidence="1" id="KW-0472">Membrane</keyword>
<dbReference type="AlphaFoldDB" id="A0A974P3P0"/>
<proteinExistence type="predicted"/>
<dbReference type="EMBL" id="CP068570">
    <property type="protein sequence ID" value="QQZ49814.1"/>
    <property type="molecule type" value="Genomic_DNA"/>
</dbReference>
<name>A0A974P3P0_9CAUL</name>
<gene>
    <name evidence="2" type="ORF">JKL49_24105</name>
</gene>
<feature type="transmembrane region" description="Helical" evidence="1">
    <location>
        <begin position="12"/>
        <end position="29"/>
    </location>
</feature>
<organism evidence="2">
    <name type="scientific">Phenylobacterium glaciei</name>
    <dbReference type="NCBI Taxonomy" id="2803784"/>
    <lineage>
        <taxon>Bacteria</taxon>
        <taxon>Pseudomonadati</taxon>
        <taxon>Pseudomonadota</taxon>
        <taxon>Alphaproteobacteria</taxon>
        <taxon>Caulobacterales</taxon>
        <taxon>Caulobacteraceae</taxon>
        <taxon>Phenylobacterium</taxon>
    </lineage>
</organism>
<reference evidence="2" key="1">
    <citation type="submission" date="2021-01" db="EMBL/GenBank/DDBJ databases">
        <title>Genome sequence of Phenylobacterium sp. 20VBR1 isolated from a valley glaceir, Ny-Alesund, Svalbard.</title>
        <authorList>
            <person name="Thomas F.A."/>
            <person name="Krishnan K.P."/>
            <person name="Sinha R.K."/>
        </authorList>
    </citation>
    <scope>NUCLEOTIDE SEQUENCE</scope>
    <source>
        <strain evidence="2">20VBR1</strain>
    </source>
</reference>
<sequence>MFDHFLHTTPWGMVAGLMLGTALSAYNAYTSANRTAAKLNARAAGRA</sequence>
<accession>A0A974P3P0</accession>
<protein>
    <submittedName>
        <fullName evidence="2">AtpZ/AtpI family protein</fullName>
    </submittedName>
</protein>
<dbReference type="InterPro" id="IPR032820">
    <property type="entry name" value="ATPase_put"/>
</dbReference>
<dbReference type="Pfam" id="PF09527">
    <property type="entry name" value="ATPase_gene1"/>
    <property type="match status" value="1"/>
</dbReference>
<evidence type="ECO:0000256" key="1">
    <source>
        <dbReference type="SAM" id="Phobius"/>
    </source>
</evidence>
<keyword evidence="1" id="KW-1133">Transmembrane helix</keyword>
<evidence type="ECO:0000313" key="2">
    <source>
        <dbReference type="EMBL" id="QQZ49814.1"/>
    </source>
</evidence>